<keyword evidence="3" id="KW-0472">Membrane</keyword>
<name>A0A533QDY0_9BACT</name>
<evidence type="ECO:0000256" key="1">
    <source>
        <dbReference type="SAM" id="Coils"/>
    </source>
</evidence>
<comment type="caution">
    <text evidence="4">The sequence shown here is derived from an EMBL/GenBank/DDBJ whole genome shotgun (WGS) entry which is preliminary data.</text>
</comment>
<protein>
    <submittedName>
        <fullName evidence="4">Uncharacterized protein</fullName>
    </submittedName>
</protein>
<feature type="coiled-coil region" evidence="1">
    <location>
        <begin position="85"/>
        <end position="144"/>
    </location>
</feature>
<keyword evidence="1" id="KW-0175">Coiled coil</keyword>
<organism evidence="4 5">
    <name type="scientific">Candidatus Jettenia ecosi</name>
    <dbReference type="NCBI Taxonomy" id="2494326"/>
    <lineage>
        <taxon>Bacteria</taxon>
        <taxon>Pseudomonadati</taxon>
        <taxon>Planctomycetota</taxon>
        <taxon>Candidatus Brocadiia</taxon>
        <taxon>Candidatus Brocadiales</taxon>
        <taxon>Candidatus Brocadiaceae</taxon>
        <taxon>Candidatus Jettenia</taxon>
    </lineage>
</organism>
<reference evidence="4 5" key="1">
    <citation type="submission" date="2019-04" db="EMBL/GenBank/DDBJ databases">
        <title>Genome of a novel bacterium Candidatus Jettenia ecosi reconstructed from metagenome of an anammox bioreactor.</title>
        <authorList>
            <person name="Mardanov A.V."/>
            <person name="Beletsky A.V."/>
            <person name="Ravin N.V."/>
            <person name="Botchkova E.A."/>
            <person name="Litti Y.V."/>
            <person name="Nozhevnikova A.N."/>
        </authorList>
    </citation>
    <scope>NUCLEOTIDE SEQUENCE [LARGE SCALE GENOMIC DNA]</scope>
    <source>
        <strain evidence="4">J2</strain>
    </source>
</reference>
<evidence type="ECO:0000256" key="2">
    <source>
        <dbReference type="SAM" id="MobiDB-lite"/>
    </source>
</evidence>
<evidence type="ECO:0000313" key="5">
    <source>
        <dbReference type="Proteomes" id="UP000319783"/>
    </source>
</evidence>
<feature type="region of interest" description="Disordered" evidence="2">
    <location>
        <begin position="1"/>
        <end position="33"/>
    </location>
</feature>
<proteinExistence type="predicted"/>
<gene>
    <name evidence="4" type="ORF">JETT_0808</name>
</gene>
<keyword evidence="3" id="KW-0812">Transmembrane</keyword>
<evidence type="ECO:0000256" key="3">
    <source>
        <dbReference type="SAM" id="Phobius"/>
    </source>
</evidence>
<sequence length="144" mass="16530">MEEKVEGKGRDKDNKNEEGKYNERRHNEGGKQRDGYFISKRSLWLLGSGALGALAVVGFGKFSKRIRPVAVGAVKEGLTFSEWLATKYEKVKEDVEDIVAEAKHEYQKEAELTAHIAKKEEEILRRVEQKVEEVLRQKLKKEEV</sequence>
<dbReference type="AlphaFoldDB" id="A0A533QDY0"/>
<dbReference type="Proteomes" id="UP000319783">
    <property type="component" value="Unassembled WGS sequence"/>
</dbReference>
<evidence type="ECO:0000313" key="4">
    <source>
        <dbReference type="EMBL" id="TLD42908.1"/>
    </source>
</evidence>
<accession>A0A533QDY0</accession>
<feature type="transmembrane region" description="Helical" evidence="3">
    <location>
        <begin position="43"/>
        <end position="60"/>
    </location>
</feature>
<dbReference type="EMBL" id="SULG01000011">
    <property type="protein sequence ID" value="TLD42908.1"/>
    <property type="molecule type" value="Genomic_DNA"/>
</dbReference>
<keyword evidence="3" id="KW-1133">Transmembrane helix</keyword>